<dbReference type="InterPro" id="IPR007487">
    <property type="entry name" value="ABC_transpt-TYRBP-like"/>
</dbReference>
<feature type="chain" id="PRO_5027026730" description="ABC transporter substrate-binding protein" evidence="1">
    <location>
        <begin position="25"/>
        <end position="312"/>
    </location>
</feature>
<comment type="caution">
    <text evidence="2">The sequence shown here is derived from an EMBL/GenBank/DDBJ whole genome shotgun (WGS) entry which is preliminary data.</text>
</comment>
<sequence length="312" mass="33572">MRIVSTLLRHALLCCLLWWQNAMAGEPRVAVLYPDIGGAYRTVFASMIAGIDDRVHGKSIGVEVGPNTASLQAELKRQDVKVVIALGRQAIKAAAGLEQEFKVIGGGVLNVPDLEPPRIPVRTLAPDPALLLARLKALQPRVRRVHVVYDPVQNGWLIKLAQRAARAQGMELAAHDAADIKAAMQQYQAILAALDPQTEALWLPQDTVTVQDSVVLPLVLRSAWTGSLTVFSSSVGHVRQGVLFALFPDNAAYGRHLGALAQAMLGNASLPDAGLAPLRELSSAINLSTLNHLQLKPGGRALQEFDITFPEP</sequence>
<gene>
    <name evidence="2" type="ORF">GM668_17640</name>
</gene>
<feature type="signal peptide" evidence="1">
    <location>
        <begin position="1"/>
        <end position="24"/>
    </location>
</feature>
<proteinExistence type="predicted"/>
<evidence type="ECO:0000313" key="2">
    <source>
        <dbReference type="EMBL" id="MTW03910.1"/>
    </source>
</evidence>
<dbReference type="AlphaFoldDB" id="A0A6L6Q2N8"/>
<evidence type="ECO:0000313" key="3">
    <source>
        <dbReference type="Proteomes" id="UP000484015"/>
    </source>
</evidence>
<dbReference type="OrthoDB" id="6381346at2"/>
<dbReference type="Proteomes" id="UP000484015">
    <property type="component" value="Unassembled WGS sequence"/>
</dbReference>
<dbReference type="Gene3D" id="3.40.50.2300">
    <property type="match status" value="1"/>
</dbReference>
<dbReference type="EMBL" id="WNLA01000012">
    <property type="protein sequence ID" value="MTW03910.1"/>
    <property type="molecule type" value="Genomic_DNA"/>
</dbReference>
<accession>A0A6L6Q2N8</accession>
<keyword evidence="1" id="KW-0732">Signal</keyword>
<evidence type="ECO:0008006" key="4">
    <source>
        <dbReference type="Google" id="ProtNLM"/>
    </source>
</evidence>
<reference evidence="2 3" key="1">
    <citation type="submission" date="2019-11" db="EMBL/GenBank/DDBJ databases">
        <title>Type strains purchased from KCTC, JCM and DSMZ.</title>
        <authorList>
            <person name="Lu H."/>
        </authorList>
    </citation>
    <scope>NUCLEOTIDE SEQUENCE [LARGE SCALE GENOMIC DNA]</scope>
    <source>
        <strain evidence="2 3">KCTC 42409</strain>
    </source>
</reference>
<dbReference type="RefSeq" id="WP_155440264.1">
    <property type="nucleotide sequence ID" value="NZ_WNLA01000012.1"/>
</dbReference>
<name>A0A6L6Q2N8_9BURK</name>
<keyword evidence="3" id="KW-1185">Reference proteome</keyword>
<dbReference type="PANTHER" id="PTHR35271">
    <property type="entry name" value="ABC TRANSPORTER, SUBSTRATE-BINDING LIPOPROTEIN-RELATED"/>
    <property type="match status" value="1"/>
</dbReference>
<evidence type="ECO:0000256" key="1">
    <source>
        <dbReference type="SAM" id="SignalP"/>
    </source>
</evidence>
<organism evidence="2 3">
    <name type="scientific">Pseudoduganella ginsengisoli</name>
    <dbReference type="NCBI Taxonomy" id="1462440"/>
    <lineage>
        <taxon>Bacteria</taxon>
        <taxon>Pseudomonadati</taxon>
        <taxon>Pseudomonadota</taxon>
        <taxon>Betaproteobacteria</taxon>
        <taxon>Burkholderiales</taxon>
        <taxon>Oxalobacteraceae</taxon>
        <taxon>Telluria group</taxon>
        <taxon>Pseudoduganella</taxon>
    </lineage>
</organism>
<protein>
    <recommendedName>
        <fullName evidence="4">ABC transporter substrate-binding protein</fullName>
    </recommendedName>
</protein>
<dbReference type="PANTHER" id="PTHR35271:SF1">
    <property type="entry name" value="ABC TRANSPORTER, SUBSTRATE-BINDING LIPOPROTEIN"/>
    <property type="match status" value="1"/>
</dbReference>